<dbReference type="InterPro" id="IPR036425">
    <property type="entry name" value="MoaB/Mog-like_dom_sf"/>
</dbReference>
<dbReference type="AlphaFoldDB" id="A0A147K0X0"/>
<name>A0A147K0X0_HADYE</name>
<protein>
    <recommendedName>
        <fullName evidence="3">MoaB/Mog domain-containing protein</fullName>
    </recommendedName>
</protein>
<evidence type="ECO:0000313" key="5">
    <source>
        <dbReference type="Proteomes" id="UP000074294"/>
    </source>
</evidence>
<feature type="domain" description="MoaB/Mog" evidence="3">
    <location>
        <begin position="17"/>
        <end position="165"/>
    </location>
</feature>
<sequence length="171" mass="18525">MTFEEHRKGAPKKLRIAVLVVSDTRSAAMAKGLDEDISGKIIVQKAREAGHEALRTIVPDEKAKIRRAVKGFVADDRIDAIIITGGTGIARRDVTIETVAPLYEKELPGFGEVLRRVGYDMVGTPALLTRASAGIIKRKPVFCLPGAPNAVEIGMDLILPELGHVVKHARE</sequence>
<comment type="caution">
    <text evidence="4">The sequence shown here is derived from an EMBL/GenBank/DDBJ whole genome shotgun (WGS) entry which is preliminary data.</text>
</comment>
<evidence type="ECO:0000256" key="2">
    <source>
        <dbReference type="ARBA" id="ARBA00023150"/>
    </source>
</evidence>
<dbReference type="NCBIfam" id="TIGR00177">
    <property type="entry name" value="molyb_syn"/>
    <property type="match status" value="1"/>
</dbReference>
<dbReference type="Pfam" id="PF00994">
    <property type="entry name" value="MoCF_biosynth"/>
    <property type="match status" value="1"/>
</dbReference>
<dbReference type="CDD" id="cd00886">
    <property type="entry name" value="MogA_MoaB"/>
    <property type="match status" value="1"/>
</dbReference>
<accession>A0A147K0X0</accession>
<dbReference type="GO" id="GO:0005829">
    <property type="term" value="C:cytosol"/>
    <property type="evidence" value="ECO:0007669"/>
    <property type="project" value="TreeGrafter"/>
</dbReference>
<dbReference type="SMART" id="SM00852">
    <property type="entry name" value="MoCF_biosynth"/>
    <property type="match status" value="1"/>
</dbReference>
<gene>
    <name evidence="4" type="ORF">APZ16_02860</name>
</gene>
<proteinExistence type="inferred from homology"/>
<dbReference type="STRING" id="1776334.APZ16_02860"/>
<dbReference type="FunFam" id="3.40.980.10:FF:000006">
    <property type="entry name" value="Molybdenum cofactor biosynthesis protein B"/>
    <property type="match status" value="1"/>
</dbReference>
<dbReference type="PROSITE" id="PS01078">
    <property type="entry name" value="MOCF_BIOSYNTHESIS_1"/>
    <property type="match status" value="1"/>
</dbReference>
<dbReference type="InterPro" id="IPR012245">
    <property type="entry name" value="MoaB"/>
</dbReference>
<dbReference type="SUPFAM" id="SSF53218">
    <property type="entry name" value="Molybdenum cofactor biosynthesis proteins"/>
    <property type="match status" value="1"/>
</dbReference>
<dbReference type="Proteomes" id="UP000074294">
    <property type="component" value="Unassembled WGS sequence"/>
</dbReference>
<dbReference type="Gene3D" id="3.40.980.10">
    <property type="entry name" value="MoaB/Mog-like domain"/>
    <property type="match status" value="1"/>
</dbReference>
<evidence type="ECO:0000313" key="4">
    <source>
        <dbReference type="EMBL" id="KUO42391.1"/>
    </source>
</evidence>
<dbReference type="PIRSF" id="PIRSF006443">
    <property type="entry name" value="MoaB"/>
    <property type="match status" value="1"/>
</dbReference>
<dbReference type="EMBL" id="LQMQ01000007">
    <property type="protein sequence ID" value="KUO42391.1"/>
    <property type="molecule type" value="Genomic_DNA"/>
</dbReference>
<reference evidence="4 5" key="1">
    <citation type="journal article" date="2016" name="Nat. Microbiol.">
        <title>Genomic inference of the metabolism of cosmopolitan subsurface Archaea, Hadesarchaea.</title>
        <authorList>
            <person name="Baker B.J."/>
            <person name="Saw J.H."/>
            <person name="Lind A.E."/>
            <person name="Lazar C.S."/>
            <person name="Hinrichs K.-U."/>
            <person name="Teske A.P."/>
            <person name="Ettema T.J."/>
        </authorList>
    </citation>
    <scope>NUCLEOTIDE SEQUENCE [LARGE SCALE GENOMIC DNA]</scope>
</reference>
<comment type="similarity">
    <text evidence="1">Belongs to the MoaB/Mog family.</text>
</comment>
<dbReference type="InterPro" id="IPR008284">
    <property type="entry name" value="MoCF_biosynth_CS"/>
</dbReference>
<dbReference type="PANTHER" id="PTHR43232:SF2">
    <property type="entry name" value="MOLYBDENUM COFACTOR BIOSYNTHESIS PROTEIN B"/>
    <property type="match status" value="1"/>
</dbReference>
<dbReference type="PANTHER" id="PTHR43232">
    <property type="entry name" value="MOLYBDENUM COFACTOR BIOSYNTHESIS PROTEIN B"/>
    <property type="match status" value="1"/>
</dbReference>
<dbReference type="InterPro" id="IPR001453">
    <property type="entry name" value="MoaB/Mog_dom"/>
</dbReference>
<evidence type="ECO:0000256" key="1">
    <source>
        <dbReference type="ARBA" id="ARBA00006112"/>
    </source>
</evidence>
<keyword evidence="2" id="KW-0501">Molybdenum cofactor biosynthesis</keyword>
<organism evidence="4 5">
    <name type="scientific">Hadarchaeum yellowstonense</name>
    <dbReference type="NCBI Taxonomy" id="1776334"/>
    <lineage>
        <taxon>Archaea</taxon>
        <taxon>Methanobacteriati</taxon>
        <taxon>Candidatus Hadarchaeota</taxon>
        <taxon>Candidatus Hadarchaeia</taxon>
        <taxon>Candidatus Hadarchaeales</taxon>
        <taxon>Candidatus Hadarchaeaceae</taxon>
        <taxon>Candidatus Hadarchaeum</taxon>
    </lineage>
</organism>
<dbReference type="GO" id="GO:0006777">
    <property type="term" value="P:Mo-molybdopterin cofactor biosynthetic process"/>
    <property type="evidence" value="ECO:0007669"/>
    <property type="project" value="UniProtKB-KW"/>
</dbReference>
<evidence type="ECO:0000259" key="3">
    <source>
        <dbReference type="SMART" id="SM00852"/>
    </source>
</evidence>